<keyword evidence="11" id="KW-0539">Nucleus</keyword>
<dbReference type="FunFam" id="3.60.20.10:FF:000034">
    <property type="entry name" value="Proteasome subunit beta"/>
    <property type="match status" value="1"/>
</dbReference>
<keyword evidence="7" id="KW-0888">Threonine protease</keyword>
<comment type="function">
    <text evidence="2">The proteasome is a multicatalytic proteinase complex which is characterized by its ability to cleave peptides with Arg, Phe, Tyr, Leu, and Glu adjacent to the leaving group at neutral or slightly basic pH. The proteasome has an ATP-dependent proteolytic activity.</text>
</comment>
<dbReference type="InterPro" id="IPR016050">
    <property type="entry name" value="Proteasome_bsu_CS"/>
</dbReference>
<feature type="region of interest" description="Disordered" evidence="14">
    <location>
        <begin position="584"/>
        <end position="640"/>
    </location>
</feature>
<evidence type="ECO:0000256" key="4">
    <source>
        <dbReference type="ARBA" id="ARBA00012039"/>
    </source>
</evidence>
<keyword evidence="5" id="KW-0963">Cytoplasm</keyword>
<gene>
    <name evidence="15" type="ORF">NCGR_LOCUS61750</name>
</gene>
<feature type="compositionally biased region" description="Acidic residues" evidence="14">
    <location>
        <begin position="862"/>
        <end position="872"/>
    </location>
</feature>
<comment type="subunit">
    <text evidence="12">The 26S proteasome consists of a 20S proteasome core and two 19S regulatory subunits. The 20S proteasome core is composed of 28 subunits that are arranged in four stacked rings, resulting in a barrel-shaped structure. The two end rings are each formed by seven alpha subunits, and the two central rings are each formed by seven beta subunits. The catalytic chamber with the active sites is on the inside of the barrel.</text>
</comment>
<accession>A0A811S8K6</accession>
<feature type="compositionally biased region" description="Basic and acidic residues" evidence="14">
    <location>
        <begin position="873"/>
        <end position="885"/>
    </location>
</feature>
<feature type="compositionally biased region" description="Polar residues" evidence="14">
    <location>
        <begin position="980"/>
        <end position="991"/>
    </location>
</feature>
<evidence type="ECO:0000256" key="5">
    <source>
        <dbReference type="ARBA" id="ARBA00022490"/>
    </source>
</evidence>
<feature type="compositionally biased region" description="Basic residues" evidence="14">
    <location>
        <begin position="1020"/>
        <end position="1043"/>
    </location>
</feature>
<evidence type="ECO:0000256" key="7">
    <source>
        <dbReference type="ARBA" id="ARBA00022698"/>
    </source>
</evidence>
<reference evidence="15" key="1">
    <citation type="submission" date="2020-10" db="EMBL/GenBank/DDBJ databases">
        <authorList>
            <person name="Han B."/>
            <person name="Lu T."/>
            <person name="Zhao Q."/>
            <person name="Huang X."/>
            <person name="Zhao Y."/>
        </authorList>
    </citation>
    <scope>NUCLEOTIDE SEQUENCE</scope>
</reference>
<dbReference type="PANTHER" id="PTHR32194">
    <property type="entry name" value="METALLOPROTEASE TLDD"/>
    <property type="match status" value="1"/>
</dbReference>
<feature type="compositionally biased region" description="Basic and acidic residues" evidence="14">
    <location>
        <begin position="551"/>
        <end position="563"/>
    </location>
</feature>
<dbReference type="OrthoDB" id="1929495at2759"/>
<feature type="compositionally biased region" description="Acidic residues" evidence="14">
    <location>
        <begin position="800"/>
        <end position="826"/>
    </location>
</feature>
<evidence type="ECO:0000256" key="13">
    <source>
        <dbReference type="PIRSR" id="PIRSR600243-1"/>
    </source>
</evidence>
<feature type="active site" description="Nucleophile" evidence="13">
    <location>
        <position position="62"/>
    </location>
</feature>
<keyword evidence="9" id="KW-0647">Proteasome</keyword>
<name>A0A811S8K6_9POAL</name>
<evidence type="ECO:0000256" key="1">
    <source>
        <dbReference type="ARBA" id="ARBA00001198"/>
    </source>
</evidence>
<evidence type="ECO:0000256" key="3">
    <source>
        <dbReference type="ARBA" id="ARBA00004123"/>
    </source>
</evidence>
<dbReference type="PANTHER" id="PTHR32194:SF3">
    <property type="entry name" value="PROTEASOME SUBUNIT BETA"/>
    <property type="match status" value="1"/>
</dbReference>
<dbReference type="PRINTS" id="PR00141">
    <property type="entry name" value="PROTEASOME"/>
</dbReference>
<proteinExistence type="predicted"/>
<evidence type="ECO:0000256" key="12">
    <source>
        <dbReference type="ARBA" id="ARBA00026071"/>
    </source>
</evidence>
<dbReference type="InterPro" id="IPR023333">
    <property type="entry name" value="Proteasome_suB-type"/>
</dbReference>
<feature type="region of interest" description="Disordered" evidence="14">
    <location>
        <begin position="462"/>
        <end position="563"/>
    </location>
</feature>
<comment type="caution">
    <text evidence="15">The sequence shown here is derived from an EMBL/GenBank/DDBJ whole genome shotgun (WGS) entry which is preliminary data.</text>
</comment>
<dbReference type="InterPro" id="IPR029055">
    <property type="entry name" value="Ntn_hydrolases_N"/>
</dbReference>
<evidence type="ECO:0000256" key="10">
    <source>
        <dbReference type="ARBA" id="ARBA00023145"/>
    </source>
</evidence>
<dbReference type="Gene3D" id="3.60.20.10">
    <property type="entry name" value="Glutamine Phosphoribosylpyrophosphate, subunit 1, domain 1"/>
    <property type="match status" value="1"/>
</dbReference>
<dbReference type="EC" id="3.4.25.1" evidence="4"/>
<evidence type="ECO:0000313" key="15">
    <source>
        <dbReference type="EMBL" id="CAD6337652.1"/>
    </source>
</evidence>
<feature type="region of interest" description="Disordered" evidence="14">
    <location>
        <begin position="784"/>
        <end position="1043"/>
    </location>
</feature>
<protein>
    <recommendedName>
        <fullName evidence="4">proteasome endopeptidase complex</fullName>
        <ecNumber evidence="4">3.4.25.1</ecNumber>
    </recommendedName>
</protein>
<organism evidence="15 16">
    <name type="scientific">Miscanthus lutarioriparius</name>
    <dbReference type="NCBI Taxonomy" id="422564"/>
    <lineage>
        <taxon>Eukaryota</taxon>
        <taxon>Viridiplantae</taxon>
        <taxon>Streptophyta</taxon>
        <taxon>Embryophyta</taxon>
        <taxon>Tracheophyta</taxon>
        <taxon>Spermatophyta</taxon>
        <taxon>Magnoliopsida</taxon>
        <taxon>Liliopsida</taxon>
        <taxon>Poales</taxon>
        <taxon>Poaceae</taxon>
        <taxon>PACMAD clade</taxon>
        <taxon>Panicoideae</taxon>
        <taxon>Andropogonodae</taxon>
        <taxon>Andropogoneae</taxon>
        <taxon>Saccharinae</taxon>
        <taxon>Miscanthus</taxon>
    </lineage>
</organism>
<dbReference type="GO" id="GO:0005737">
    <property type="term" value="C:cytoplasm"/>
    <property type="evidence" value="ECO:0007669"/>
    <property type="project" value="TreeGrafter"/>
</dbReference>
<dbReference type="InterPro" id="IPR001353">
    <property type="entry name" value="Proteasome_sua/b"/>
</dbReference>
<evidence type="ECO:0000256" key="6">
    <source>
        <dbReference type="ARBA" id="ARBA00022670"/>
    </source>
</evidence>
<feature type="compositionally biased region" description="Acidic residues" evidence="14">
    <location>
        <begin position="836"/>
        <end position="851"/>
    </location>
</feature>
<dbReference type="GO" id="GO:0004298">
    <property type="term" value="F:threonine-type endopeptidase activity"/>
    <property type="evidence" value="ECO:0007669"/>
    <property type="project" value="UniProtKB-KW"/>
</dbReference>
<dbReference type="InterPro" id="IPR000243">
    <property type="entry name" value="Pept_T1A_subB"/>
</dbReference>
<dbReference type="CDD" id="cd03761">
    <property type="entry name" value="proteasome_beta_type_5"/>
    <property type="match status" value="1"/>
</dbReference>
<sequence>MAMKVDMSALETNFGNSTFPAGDDTYFSAGAPDVPSMVLPTCDDFDGFQADTKNMVKNKKGTTTLAFIFDKGVIVAADSRASMGGYISSQTVRKIIEINPYMLGTMAGGAADCQFWHRNLGNKCRLHELSNKRRISIAGASKLLANILYSYRGMGLSIGTMIAGWDEKGPGLYYVDSEGARLVGNRFSVGSGSLYAYGVLDDGYRFNMSVKEAAELARRAIYGATFRDAASGGCVSVYHVGPDGWTKLSGDDVGELHYHYYPEDGKRPLLLPRALSLPPSARAALLSSTVCSCGAPRCLARCPLLAATTTGPTSLAVLNLPPPPGRQPPSGPLPLVRSPAMEPPKIRNPSAGELISGNGDGGGRQTMGSWVAGRAGLMDYWGTLHARRDASLDRSCNSNSDTRKRAAVVRFRARLKRLYVALAELPGRSRVEHPKRGSGSGARVTPNEAEFIRDCHCGFITRASTKPPNQRKGRQLAAAAAERTSSLRRPARAPSNPSRTNQQCRARARAASLPENATVASPRRSSTSTPSGVAEAPPRPPALAPAPFQSRSDRREENERSRLNRALRREERERLRLDRALRRKERKRRKIDRAAAAAEPALAPSPPTSSPGTLAEAAGASAPPTANPPPPTTPPGPLAQREAVPSWLEFSNRYSADFDDEWSDSDRDKEEKEAARYFTGLFQRDAQLRGHYTGRWRKGRFQCMVCAAGGGKEVGKPVRQFRGCLALMQHARNAPRSRGRHGRYGRHGAHRALAAVVCRLLGWDIETLARPRIVIDPRATAGVQHAKENDGAGENNGFSTDDDSYSIDEDEESEDEESVDEEEDVETGMTDPGTTGDEDDSEIESNEEYAEKEDRENRMEDSSTDGDEDADELERSKEAGQKEDTDTGAEGSKSTDGDKEAIELDNSEKIPEKEAANSIARKQDLKIRDRLLSLTHAKPVGTTPKNMEVQKRSCVPKHKEVSTPGSKFNEGSDKAKRKTSALSYQGQSSASGVVKKVKVNQQPSNKGKQSKTNEIGASARKAKRPAVAARKAKQLAKKRKVDA</sequence>
<keyword evidence="8" id="KW-0378">Hydrolase</keyword>
<dbReference type="PROSITE" id="PS51476">
    <property type="entry name" value="PROTEASOME_BETA_2"/>
    <property type="match status" value="1"/>
</dbReference>
<dbReference type="Proteomes" id="UP000604825">
    <property type="component" value="Unassembled WGS sequence"/>
</dbReference>
<keyword evidence="10" id="KW-0865">Zymogen</keyword>
<evidence type="ECO:0000256" key="11">
    <source>
        <dbReference type="ARBA" id="ARBA00023242"/>
    </source>
</evidence>
<feature type="compositionally biased region" description="Pro residues" evidence="14">
    <location>
        <begin position="625"/>
        <end position="637"/>
    </location>
</feature>
<evidence type="ECO:0000256" key="2">
    <source>
        <dbReference type="ARBA" id="ARBA00002000"/>
    </source>
</evidence>
<dbReference type="SUPFAM" id="SSF56235">
    <property type="entry name" value="N-terminal nucleophile aminohydrolases (Ntn hydrolases)"/>
    <property type="match status" value="1"/>
</dbReference>
<keyword evidence="6" id="KW-0645">Protease</keyword>
<dbReference type="EMBL" id="CAJGYO010000018">
    <property type="protein sequence ID" value="CAD6337652.1"/>
    <property type="molecule type" value="Genomic_DNA"/>
</dbReference>
<evidence type="ECO:0000256" key="14">
    <source>
        <dbReference type="SAM" id="MobiDB-lite"/>
    </source>
</evidence>
<feature type="compositionally biased region" description="Low complexity" evidence="14">
    <location>
        <begin position="521"/>
        <end position="536"/>
    </location>
</feature>
<evidence type="ECO:0000313" key="16">
    <source>
        <dbReference type="Proteomes" id="UP000604825"/>
    </source>
</evidence>
<feature type="compositionally biased region" description="Basic and acidic residues" evidence="14">
    <location>
        <begin position="893"/>
        <end position="931"/>
    </location>
</feature>
<evidence type="ECO:0000256" key="8">
    <source>
        <dbReference type="ARBA" id="ARBA00022801"/>
    </source>
</evidence>
<dbReference type="GO" id="GO:0051603">
    <property type="term" value="P:proteolysis involved in protein catabolic process"/>
    <property type="evidence" value="ECO:0007669"/>
    <property type="project" value="InterPro"/>
</dbReference>
<keyword evidence="16" id="KW-1185">Reference proteome</keyword>
<feature type="compositionally biased region" description="Low complexity" evidence="14">
    <location>
        <begin position="483"/>
        <end position="500"/>
    </location>
</feature>
<comment type="catalytic activity">
    <reaction evidence="1">
        <text>Cleavage of peptide bonds with very broad specificity.</text>
        <dbReference type="EC" id="3.4.25.1"/>
    </reaction>
</comment>
<feature type="compositionally biased region" description="Basic and acidic residues" evidence="14">
    <location>
        <begin position="852"/>
        <end position="861"/>
    </location>
</feature>
<feature type="compositionally biased region" description="Polar residues" evidence="14">
    <location>
        <begin position="1000"/>
        <end position="1015"/>
    </location>
</feature>
<comment type="subcellular location">
    <subcellularLocation>
        <location evidence="3">Nucleus</location>
    </subcellularLocation>
</comment>
<dbReference type="GO" id="GO:0005634">
    <property type="term" value="C:nucleus"/>
    <property type="evidence" value="ECO:0007669"/>
    <property type="project" value="UniProtKB-SubCell"/>
</dbReference>
<evidence type="ECO:0000256" key="9">
    <source>
        <dbReference type="ARBA" id="ARBA00022942"/>
    </source>
</evidence>
<dbReference type="AlphaFoldDB" id="A0A811S8K6"/>
<dbReference type="PROSITE" id="PS00854">
    <property type="entry name" value="PROTEASOME_BETA_1"/>
    <property type="match status" value="1"/>
</dbReference>
<dbReference type="GO" id="GO:0005839">
    <property type="term" value="C:proteasome core complex"/>
    <property type="evidence" value="ECO:0007669"/>
    <property type="project" value="InterPro"/>
</dbReference>
<feature type="compositionally biased region" description="Low complexity" evidence="14">
    <location>
        <begin position="611"/>
        <end position="624"/>
    </location>
</feature>
<dbReference type="Pfam" id="PF00227">
    <property type="entry name" value="Proteasome"/>
    <property type="match status" value="1"/>
</dbReference>